<dbReference type="Proteomes" id="UP000615755">
    <property type="component" value="Unassembled WGS sequence"/>
</dbReference>
<dbReference type="Pfam" id="PF17963">
    <property type="entry name" value="Big_9"/>
    <property type="match status" value="1"/>
</dbReference>
<sequence length="964" mass="107595">MQAKLVYFKLMAVMVFILQTFIQNTYANSGDPVPIFKLSGIGIVKDFIHTEHYSDSINEITIIDSNDGFDFVSFLKENGNEYQVAERILLNGSVVSHVVLQHPETSNSLVAVVTNSGQLLIIDVITKQLLFSELISQEPLLSLTTWYGSKLFISSLNTLYEVSILPSITIVSHGDIGGHMISGSFTKANSTQLLFANGDIYEEENDKITRVFNVSPGLFTDMQFVHAQDLNNDDLDEVVVTEQRVVELETIRKFDIIEVKSESKLKSYSGKRFISPVVAGDNAFVATWTESKTGPLRHQYSPSYCINPVQLSSSTPLCREFSRSNQAYYIQHIVIHYGDVNFDGTLDLVGRTEFEDNFVHKSIDAEDLIKIQMPIHDNRCQNSYLNSVIKYTATQVGLTCYGKYSVESAMSGGLRDIEQKTVIELSQGQTLTKQDFGSGTYELNKRFDHRVDIDLDGKQEDIEFFNVELNEYRLQISRLYDNDSKEVLITKSLPVDVNNPLKKFAYERAIDNHLKHGMYIQFKESTLYYEYGEDFIELGNGAYVDLSTAAYFEETGVYALTNAGELKVINVSIDPIVIARFCDNDTAVGLEKSGLNKLIYSCKNRFGQFDTLNKKIDWEIEGIANTAFVNSRIIDDKKLVVTSGSKPSIFEVASNKIDIAAIADINLRVHANKSLVVELPNTEQNKRYVWTSSSRLGELSTIEGESSTFEYTPDILGRETLSYSILKGEWEAARGIVNIDVYNKPPQLSDIALLTHWRNPIEFSLPLTDEDGDKIIYTFINSPQVGQLSWANENTNTLRYAPMSYKTVESIQYRGNDGRANSTVKNIDITLTNTAPQAAALSHVAERNKPITIKLKGSDPDGDIITYHVDSVEQIAGFKLDANTGEVSLTPNVNSPASITFGYSVSDSISNSTVASVTVVVNDSTTLVSDSKSSGNISPTYLVFLMLMSCVKGFVQRKNMRSVC</sequence>
<comment type="caution">
    <text evidence="2">The sequence shown here is derived from an EMBL/GenBank/DDBJ whole genome shotgun (WGS) entry which is preliminary data.</text>
</comment>
<dbReference type="RefSeq" id="WP_192509301.1">
    <property type="nucleotide sequence ID" value="NZ_AQGV01000015.1"/>
</dbReference>
<dbReference type="InterPro" id="IPR013783">
    <property type="entry name" value="Ig-like_fold"/>
</dbReference>
<proteinExistence type="predicted"/>
<dbReference type="Gene3D" id="2.60.40.10">
    <property type="entry name" value="Immunoglobulins"/>
    <property type="match status" value="1"/>
</dbReference>
<accession>A0ABR9EGK8</accession>
<feature type="signal peptide" evidence="1">
    <location>
        <begin position="1"/>
        <end position="27"/>
    </location>
</feature>
<keyword evidence="3" id="KW-1185">Reference proteome</keyword>
<name>A0ABR9EGK8_9GAMM</name>
<feature type="chain" id="PRO_5046069394" description="Cadherin domain-containing protein" evidence="1">
    <location>
        <begin position="28"/>
        <end position="964"/>
    </location>
</feature>
<evidence type="ECO:0008006" key="4">
    <source>
        <dbReference type="Google" id="ProtNLM"/>
    </source>
</evidence>
<reference evidence="2 3" key="1">
    <citation type="submission" date="2015-03" db="EMBL/GenBank/DDBJ databases">
        <title>Genome sequence of Pseudoalteromonas aurantia.</title>
        <authorList>
            <person name="Xie B.-B."/>
            <person name="Rong J.-C."/>
            <person name="Qin Q.-L."/>
            <person name="Zhang Y.-Z."/>
        </authorList>
    </citation>
    <scope>NUCLEOTIDE SEQUENCE [LARGE SCALE GENOMIC DNA]</scope>
    <source>
        <strain evidence="2 3">208</strain>
    </source>
</reference>
<evidence type="ECO:0000313" key="2">
    <source>
        <dbReference type="EMBL" id="MBE0370138.1"/>
    </source>
</evidence>
<organism evidence="2 3">
    <name type="scientific">Pseudoalteromonas aurantia 208</name>
    <dbReference type="NCBI Taxonomy" id="1314867"/>
    <lineage>
        <taxon>Bacteria</taxon>
        <taxon>Pseudomonadati</taxon>
        <taxon>Pseudomonadota</taxon>
        <taxon>Gammaproteobacteria</taxon>
        <taxon>Alteromonadales</taxon>
        <taxon>Pseudoalteromonadaceae</taxon>
        <taxon>Pseudoalteromonas</taxon>
    </lineage>
</organism>
<evidence type="ECO:0000313" key="3">
    <source>
        <dbReference type="Proteomes" id="UP000615755"/>
    </source>
</evidence>
<evidence type="ECO:0000256" key="1">
    <source>
        <dbReference type="SAM" id="SignalP"/>
    </source>
</evidence>
<protein>
    <recommendedName>
        <fullName evidence="4">Cadherin domain-containing protein</fullName>
    </recommendedName>
</protein>
<dbReference type="EMBL" id="AQGV01000015">
    <property type="protein sequence ID" value="MBE0370138.1"/>
    <property type="molecule type" value="Genomic_DNA"/>
</dbReference>
<keyword evidence="1" id="KW-0732">Signal</keyword>
<gene>
    <name evidence="2" type="ORF">PAUR_b0100</name>
</gene>